<proteinExistence type="predicted"/>
<dbReference type="OrthoDB" id="1707667at2"/>
<dbReference type="AlphaFoldDB" id="A0A1S1V7U9"/>
<evidence type="ECO:0000256" key="1">
    <source>
        <dbReference type="SAM" id="Phobius"/>
    </source>
</evidence>
<dbReference type="EMBL" id="MKIE01000002">
    <property type="protein sequence ID" value="OHW62693.1"/>
    <property type="molecule type" value="Genomic_DNA"/>
</dbReference>
<reference evidence="2 3" key="1">
    <citation type="submission" date="2016-09" db="EMBL/GenBank/DDBJ databases">
        <title>Genome sequence of Eubacterium angustum.</title>
        <authorList>
            <person name="Poehlein A."/>
            <person name="Daniel R."/>
        </authorList>
    </citation>
    <scope>NUCLEOTIDE SEQUENCE [LARGE SCALE GENOMIC DNA]</scope>
    <source>
        <strain evidence="2 3">DSM 1989</strain>
    </source>
</reference>
<sequence>MKDFNFFEPFVEPRKASGGDDKKILITVAAVVAALAVIAVPAYQQINMLLMKKSIAQYESLLNEESSKRKVAEIEQKETLLNSLKTQSGKVEKINGELNKQDQIGGHIVSAISESLAEDVFINRMSIEKSAISLDGVAKEKEGVASFQNNLRRVPYFEDIFVPNISAENDYNNFTVDMTLKGEGESDEKADKEGEN</sequence>
<evidence type="ECO:0000313" key="3">
    <source>
        <dbReference type="Proteomes" id="UP000180254"/>
    </source>
</evidence>
<dbReference type="Pfam" id="PF05137">
    <property type="entry name" value="PilN"/>
    <property type="match status" value="1"/>
</dbReference>
<dbReference type="InterPro" id="IPR007813">
    <property type="entry name" value="PilN"/>
</dbReference>
<keyword evidence="3" id="KW-1185">Reference proteome</keyword>
<accession>A0A1S1V7U9</accession>
<keyword evidence="1" id="KW-0472">Membrane</keyword>
<organism evidence="2 3">
    <name type="scientific">Andreesenia angusta</name>
    <dbReference type="NCBI Taxonomy" id="39480"/>
    <lineage>
        <taxon>Bacteria</taxon>
        <taxon>Bacillati</taxon>
        <taxon>Bacillota</taxon>
        <taxon>Tissierellia</taxon>
        <taxon>Tissierellales</taxon>
        <taxon>Gottschalkiaceae</taxon>
        <taxon>Andreesenia</taxon>
    </lineage>
</organism>
<evidence type="ECO:0000313" key="2">
    <source>
        <dbReference type="EMBL" id="OHW62693.1"/>
    </source>
</evidence>
<name>A0A1S1V7U9_9FIRM</name>
<keyword evidence="1" id="KW-1133">Transmembrane helix</keyword>
<gene>
    <name evidence="2" type="ORF">EUAN_04770</name>
</gene>
<keyword evidence="1" id="KW-0812">Transmembrane</keyword>
<dbReference type="RefSeq" id="WP_071061329.1">
    <property type="nucleotide sequence ID" value="NZ_MKIE01000002.1"/>
</dbReference>
<dbReference type="STRING" id="39480.EUAN_04770"/>
<dbReference type="Proteomes" id="UP000180254">
    <property type="component" value="Unassembled WGS sequence"/>
</dbReference>
<protein>
    <submittedName>
        <fullName evidence="2">Fimbrial assembly protein PilN</fullName>
    </submittedName>
</protein>
<comment type="caution">
    <text evidence="2">The sequence shown here is derived from an EMBL/GenBank/DDBJ whole genome shotgun (WGS) entry which is preliminary data.</text>
</comment>
<feature type="transmembrane region" description="Helical" evidence="1">
    <location>
        <begin position="24"/>
        <end position="43"/>
    </location>
</feature>